<dbReference type="EMBL" id="LFJN01000012">
    <property type="protein sequence ID" value="KPI40433.1"/>
    <property type="molecule type" value="Genomic_DNA"/>
</dbReference>
<dbReference type="InterPro" id="IPR001128">
    <property type="entry name" value="Cyt_P450"/>
</dbReference>
<evidence type="ECO:0000256" key="7">
    <source>
        <dbReference type="RuleBase" id="RU000461"/>
    </source>
</evidence>
<comment type="caution">
    <text evidence="9">The sequence shown here is derived from an EMBL/GenBank/DDBJ whole genome shotgun (WGS) entry which is preliminary data.</text>
</comment>
<dbReference type="PRINTS" id="PR00385">
    <property type="entry name" value="P450"/>
</dbReference>
<feature type="binding site" description="axial binding residue" evidence="6">
    <location>
        <position position="450"/>
    </location>
    <ligand>
        <name>heme</name>
        <dbReference type="ChEBI" id="CHEBI:30413"/>
    </ligand>
    <ligandPart>
        <name>Fe</name>
        <dbReference type="ChEBI" id="CHEBI:18248"/>
    </ligandPart>
</feature>
<dbReference type="InterPro" id="IPR002401">
    <property type="entry name" value="Cyt_P450_E_grp-I"/>
</dbReference>
<dbReference type="InterPro" id="IPR036396">
    <property type="entry name" value="Cyt_P450_sf"/>
</dbReference>
<evidence type="ECO:0000256" key="8">
    <source>
        <dbReference type="SAM" id="SignalP"/>
    </source>
</evidence>
<keyword evidence="7" id="KW-0503">Monooxygenase</keyword>
<dbReference type="Gene3D" id="1.10.630.10">
    <property type="entry name" value="Cytochrome P450"/>
    <property type="match status" value="1"/>
</dbReference>
<dbReference type="PANTHER" id="PTHR24305:SF166">
    <property type="entry name" value="CYTOCHROME P450 12A4, MITOCHONDRIAL-RELATED"/>
    <property type="match status" value="1"/>
</dbReference>
<feature type="signal peptide" evidence="8">
    <location>
        <begin position="1"/>
        <end position="19"/>
    </location>
</feature>
<dbReference type="RefSeq" id="XP_018000396.1">
    <property type="nucleotide sequence ID" value="XM_018147834.1"/>
</dbReference>
<comment type="similarity">
    <text evidence="2 7">Belongs to the cytochrome P450 family.</text>
</comment>
<accession>A0A0N1HBA6</accession>
<dbReference type="SUPFAM" id="SSF48264">
    <property type="entry name" value="Cytochrome P450"/>
    <property type="match status" value="1"/>
</dbReference>
<dbReference type="PROSITE" id="PS00086">
    <property type="entry name" value="CYTOCHROME_P450"/>
    <property type="match status" value="1"/>
</dbReference>
<evidence type="ECO:0000256" key="1">
    <source>
        <dbReference type="ARBA" id="ARBA00001971"/>
    </source>
</evidence>
<dbReference type="GeneID" id="28739714"/>
<keyword evidence="5 6" id="KW-0408">Iron</keyword>
<dbReference type="GO" id="GO:0005506">
    <property type="term" value="F:iron ion binding"/>
    <property type="evidence" value="ECO:0007669"/>
    <property type="project" value="InterPro"/>
</dbReference>
<feature type="chain" id="PRO_5005873163" evidence="8">
    <location>
        <begin position="20"/>
        <end position="506"/>
    </location>
</feature>
<evidence type="ECO:0000256" key="3">
    <source>
        <dbReference type="ARBA" id="ARBA00022723"/>
    </source>
</evidence>
<evidence type="ECO:0000256" key="4">
    <source>
        <dbReference type="ARBA" id="ARBA00023002"/>
    </source>
</evidence>
<dbReference type="GO" id="GO:0020037">
    <property type="term" value="F:heme binding"/>
    <property type="evidence" value="ECO:0007669"/>
    <property type="project" value="InterPro"/>
</dbReference>
<dbReference type="Proteomes" id="UP000038010">
    <property type="component" value="Unassembled WGS sequence"/>
</dbReference>
<keyword evidence="10" id="KW-1185">Reference proteome</keyword>
<evidence type="ECO:0000313" key="10">
    <source>
        <dbReference type="Proteomes" id="UP000038010"/>
    </source>
</evidence>
<evidence type="ECO:0000313" key="9">
    <source>
        <dbReference type="EMBL" id="KPI40433.1"/>
    </source>
</evidence>
<keyword evidence="3 6" id="KW-0479">Metal-binding</keyword>
<dbReference type="InterPro" id="IPR050121">
    <property type="entry name" value="Cytochrome_P450_monoxygenase"/>
</dbReference>
<dbReference type="Pfam" id="PF00067">
    <property type="entry name" value="p450"/>
    <property type="match status" value="1"/>
</dbReference>
<gene>
    <name evidence="9" type="ORF">AB675_7465</name>
</gene>
<dbReference type="AlphaFoldDB" id="A0A0N1HBA6"/>
<dbReference type="GO" id="GO:0016705">
    <property type="term" value="F:oxidoreductase activity, acting on paired donors, with incorporation or reduction of molecular oxygen"/>
    <property type="evidence" value="ECO:0007669"/>
    <property type="project" value="InterPro"/>
</dbReference>
<dbReference type="CDD" id="cd11062">
    <property type="entry name" value="CYP58-like"/>
    <property type="match status" value="1"/>
</dbReference>
<evidence type="ECO:0000256" key="5">
    <source>
        <dbReference type="ARBA" id="ARBA00023004"/>
    </source>
</evidence>
<dbReference type="GO" id="GO:0004497">
    <property type="term" value="F:monooxygenase activity"/>
    <property type="evidence" value="ECO:0007669"/>
    <property type="project" value="UniProtKB-KW"/>
</dbReference>
<dbReference type="OrthoDB" id="3945418at2759"/>
<dbReference type="PANTHER" id="PTHR24305">
    <property type="entry name" value="CYTOCHROME P450"/>
    <property type="match status" value="1"/>
</dbReference>
<sequence>MAWHYILQALAACCILKSAQWLYRLTLHPLAHVPGPKLAAMTSLYAMSWDMPAETSYVKNFGAWHKKYGPVIRIEPNHVHILDLDAYNKVFRIGTKFDRDPVIYSFHFTAGGFFNKLRVKDAKPHRDLYMSYFSRGAVQSLEPRIREHLTTFLTQIDRMSSEGKAIDLTRGFRCLSADTLMRYSYDRPFGATTSPDFVFPLLEAIESMFRNSPIGWYFPNIMFYVTRWVKAAPRSWTRFDPGIAASLQILDGCLERIVQLRNDPKKQDVPSVFRTAMHPNPEKGHPVLSDADMSSDALTIFVAGTDTTAHTLTNGTYQILRKSTVLKKLQTELRAAMPSINSLSDTPLDWTALESLPYLRAVIKECLRISSPVPTKLPRMVPAGGAELAGMFLPSGTAVSMTMHAYHSNPDYFPEPGKFKPERWLDDSANKEGSVQDKAFAPFSRGSRNCIGQNLGLAELYFGFAYLFRNFELELFETGEKEMHWKDLFTAVTDGHLKVKARRVKD</sequence>
<keyword evidence="4 7" id="KW-0560">Oxidoreductase</keyword>
<proteinExistence type="inferred from homology"/>
<comment type="cofactor">
    <cofactor evidence="1 6">
        <name>heme</name>
        <dbReference type="ChEBI" id="CHEBI:30413"/>
    </cofactor>
</comment>
<evidence type="ECO:0000256" key="6">
    <source>
        <dbReference type="PIRSR" id="PIRSR602401-1"/>
    </source>
</evidence>
<dbReference type="VEuPathDB" id="FungiDB:AB675_7465"/>
<name>A0A0N1HBA6_9EURO</name>
<dbReference type="STRING" id="1664694.A0A0N1HBA6"/>
<keyword evidence="8" id="KW-0732">Signal</keyword>
<protein>
    <submittedName>
        <fullName evidence="9">Trichodiene oxygenase</fullName>
    </submittedName>
</protein>
<dbReference type="PRINTS" id="PR00463">
    <property type="entry name" value="EP450I"/>
</dbReference>
<reference evidence="9 10" key="1">
    <citation type="submission" date="2015-06" db="EMBL/GenBank/DDBJ databases">
        <title>Draft genome of the ant-associated black yeast Phialophora attae CBS 131958.</title>
        <authorList>
            <person name="Moreno L.F."/>
            <person name="Stielow B.J."/>
            <person name="de Hoog S."/>
            <person name="Vicente V.A."/>
            <person name="Weiss V.A."/>
            <person name="de Vries M."/>
            <person name="Cruz L.M."/>
            <person name="Souza E.M."/>
        </authorList>
    </citation>
    <scope>NUCLEOTIDE SEQUENCE [LARGE SCALE GENOMIC DNA]</scope>
    <source>
        <strain evidence="9 10">CBS 131958</strain>
    </source>
</reference>
<keyword evidence="6 7" id="KW-0349">Heme</keyword>
<organism evidence="9 10">
    <name type="scientific">Cyphellophora attinorum</name>
    <dbReference type="NCBI Taxonomy" id="1664694"/>
    <lineage>
        <taxon>Eukaryota</taxon>
        <taxon>Fungi</taxon>
        <taxon>Dikarya</taxon>
        <taxon>Ascomycota</taxon>
        <taxon>Pezizomycotina</taxon>
        <taxon>Eurotiomycetes</taxon>
        <taxon>Chaetothyriomycetidae</taxon>
        <taxon>Chaetothyriales</taxon>
        <taxon>Cyphellophoraceae</taxon>
        <taxon>Cyphellophora</taxon>
    </lineage>
</organism>
<dbReference type="InterPro" id="IPR017972">
    <property type="entry name" value="Cyt_P450_CS"/>
</dbReference>
<evidence type="ECO:0000256" key="2">
    <source>
        <dbReference type="ARBA" id="ARBA00010617"/>
    </source>
</evidence>